<comment type="caution">
    <text evidence="2">The sequence shown here is derived from an EMBL/GenBank/DDBJ whole genome shotgun (WGS) entry which is preliminary data.</text>
</comment>
<dbReference type="SUPFAM" id="SSF48452">
    <property type="entry name" value="TPR-like"/>
    <property type="match status" value="1"/>
</dbReference>
<evidence type="ECO:0000256" key="1">
    <source>
        <dbReference type="SAM" id="MobiDB-lite"/>
    </source>
</evidence>
<name>A0A0V0R729_PSEPJ</name>
<dbReference type="InterPro" id="IPR011990">
    <property type="entry name" value="TPR-like_helical_dom_sf"/>
</dbReference>
<dbReference type="Proteomes" id="UP000054937">
    <property type="component" value="Unassembled WGS sequence"/>
</dbReference>
<dbReference type="Gene3D" id="2.30.29.30">
    <property type="entry name" value="Pleckstrin-homology domain (PH domain)/Phosphotyrosine-binding domain (PTB)"/>
    <property type="match status" value="1"/>
</dbReference>
<dbReference type="AlphaFoldDB" id="A0A0V0R729"/>
<proteinExistence type="predicted"/>
<gene>
    <name evidence="2" type="ORF">PPERSA_09659</name>
</gene>
<feature type="region of interest" description="Disordered" evidence="1">
    <location>
        <begin position="1"/>
        <end position="27"/>
    </location>
</feature>
<organism evidence="2 3">
    <name type="scientific">Pseudocohnilembus persalinus</name>
    <name type="common">Ciliate</name>
    <dbReference type="NCBI Taxonomy" id="266149"/>
    <lineage>
        <taxon>Eukaryota</taxon>
        <taxon>Sar</taxon>
        <taxon>Alveolata</taxon>
        <taxon>Ciliophora</taxon>
        <taxon>Intramacronucleata</taxon>
        <taxon>Oligohymenophorea</taxon>
        <taxon>Scuticociliatia</taxon>
        <taxon>Philasterida</taxon>
        <taxon>Pseudocohnilembidae</taxon>
        <taxon>Pseudocohnilembus</taxon>
    </lineage>
</organism>
<dbReference type="SUPFAM" id="SSF50729">
    <property type="entry name" value="PH domain-like"/>
    <property type="match status" value="1"/>
</dbReference>
<keyword evidence="3" id="KW-1185">Reference proteome</keyword>
<dbReference type="OrthoDB" id="308224at2759"/>
<evidence type="ECO:0008006" key="4">
    <source>
        <dbReference type="Google" id="ProtNLM"/>
    </source>
</evidence>
<feature type="compositionally biased region" description="Low complexity" evidence="1">
    <location>
        <begin position="1"/>
        <end position="22"/>
    </location>
</feature>
<reference evidence="2 3" key="1">
    <citation type="journal article" date="2015" name="Sci. Rep.">
        <title>Genome of the facultative scuticociliatosis pathogen Pseudocohnilembus persalinus provides insight into its virulence through horizontal gene transfer.</title>
        <authorList>
            <person name="Xiong J."/>
            <person name="Wang G."/>
            <person name="Cheng J."/>
            <person name="Tian M."/>
            <person name="Pan X."/>
            <person name="Warren A."/>
            <person name="Jiang C."/>
            <person name="Yuan D."/>
            <person name="Miao W."/>
        </authorList>
    </citation>
    <scope>NUCLEOTIDE SEQUENCE [LARGE SCALE GENOMIC DNA]</scope>
    <source>
        <strain evidence="2">36N120E</strain>
    </source>
</reference>
<protein>
    <recommendedName>
        <fullName evidence="4">PH domain-containing protein</fullName>
    </recommendedName>
</protein>
<dbReference type="InterPro" id="IPR011993">
    <property type="entry name" value="PH-like_dom_sf"/>
</dbReference>
<accession>A0A0V0R729</accession>
<evidence type="ECO:0000313" key="3">
    <source>
        <dbReference type="Proteomes" id="UP000054937"/>
    </source>
</evidence>
<dbReference type="Gene3D" id="1.25.40.10">
    <property type="entry name" value="Tetratricopeptide repeat domain"/>
    <property type="match status" value="1"/>
</dbReference>
<dbReference type="InParanoid" id="A0A0V0R729"/>
<dbReference type="EMBL" id="LDAU01000032">
    <property type="protein sequence ID" value="KRX10275.1"/>
    <property type="molecule type" value="Genomic_DNA"/>
</dbReference>
<evidence type="ECO:0000313" key="2">
    <source>
        <dbReference type="EMBL" id="KRX10275.1"/>
    </source>
</evidence>
<sequence length="482" mass="57296">MFQQNSQQFNRSLQNQQQQQQYQEEDGEDDDELIQFDQIEYNRLILEAYQSFKEKDLNQCVKLYQQSLIYLQKLNDIYRQALVQTNLSIILFHNCQYRKAASLLQSTLLLFQNYDRKNEAHCALMIKIYANLCISYIVINKYQDSKDANEQDGYFEGVENKYDGATLACFYSSMGLNRELFKDYSLALNYYSKALKIWQDVGEVGFIVLTLKHLISITKDKNQKEAEQYIQRLNVYLNNEYFEGVNHETLFKDFEKKIQCGSEIAFQIKKLEEKYCKGRDLQQFQFQGLDISGFNNPNDMSYPLWKQAAIDYIKTGDWLTKINKDTNGRPQKYFQVASDNTLRWAAEEKNITNPDKIQFYHLSEIKGLIYGKNTYALRKSYNRKLQSYQCFSLVLKSRTLDFYCDEEQIMWWVRGLSCVIKKLNKQAFVVRPGAYYWKKFKLILQDNFIYPEEIKKKKSIGIGQLLIRFIQNNQRLPERKKK</sequence>